<organism evidence="2 3">
    <name type="scientific">Hermanssonia centrifuga</name>
    <dbReference type="NCBI Taxonomy" id="98765"/>
    <lineage>
        <taxon>Eukaryota</taxon>
        <taxon>Fungi</taxon>
        <taxon>Dikarya</taxon>
        <taxon>Basidiomycota</taxon>
        <taxon>Agaricomycotina</taxon>
        <taxon>Agaricomycetes</taxon>
        <taxon>Polyporales</taxon>
        <taxon>Meruliaceae</taxon>
        <taxon>Hermanssonia</taxon>
    </lineage>
</organism>
<protein>
    <submittedName>
        <fullName evidence="2">Uncharacterized protein</fullName>
    </submittedName>
</protein>
<evidence type="ECO:0000313" key="2">
    <source>
        <dbReference type="EMBL" id="PSS29691.1"/>
    </source>
</evidence>
<evidence type="ECO:0000313" key="3">
    <source>
        <dbReference type="Proteomes" id="UP000186601"/>
    </source>
</evidence>
<keyword evidence="3" id="KW-1185">Reference proteome</keyword>
<gene>
    <name evidence="2" type="ORF">PHLCEN_2v2839</name>
</gene>
<accession>A0A2R6RI47</accession>
<reference evidence="2 3" key="1">
    <citation type="submission" date="2018-02" db="EMBL/GenBank/DDBJ databases">
        <title>Genome sequence of the basidiomycete white-rot fungus Phlebia centrifuga.</title>
        <authorList>
            <person name="Granchi Z."/>
            <person name="Peng M."/>
            <person name="de Vries R.P."/>
            <person name="Hilden K."/>
            <person name="Makela M.R."/>
            <person name="Grigoriev I."/>
            <person name="Riley R."/>
        </authorList>
    </citation>
    <scope>NUCLEOTIDE SEQUENCE [LARGE SCALE GENOMIC DNA]</scope>
    <source>
        <strain evidence="2 3">FBCC195</strain>
    </source>
</reference>
<dbReference type="EMBL" id="MLYV02000256">
    <property type="protein sequence ID" value="PSS29691.1"/>
    <property type="molecule type" value="Genomic_DNA"/>
</dbReference>
<name>A0A2R6RI47_9APHY</name>
<proteinExistence type="predicted"/>
<dbReference type="AlphaFoldDB" id="A0A2R6RI47"/>
<feature type="region of interest" description="Disordered" evidence="1">
    <location>
        <begin position="1"/>
        <end position="24"/>
    </location>
</feature>
<sequence length="56" mass="6329">MTKNRQLRETGASDENTSEQPFSERTSVITAFRSSFHNEWGSIASYKVLAVMTICD</sequence>
<dbReference type="Proteomes" id="UP000186601">
    <property type="component" value="Unassembled WGS sequence"/>
</dbReference>
<evidence type="ECO:0000256" key="1">
    <source>
        <dbReference type="SAM" id="MobiDB-lite"/>
    </source>
</evidence>
<feature type="compositionally biased region" description="Polar residues" evidence="1">
    <location>
        <begin position="13"/>
        <end position="24"/>
    </location>
</feature>
<comment type="caution">
    <text evidence="2">The sequence shown here is derived from an EMBL/GenBank/DDBJ whole genome shotgun (WGS) entry which is preliminary data.</text>
</comment>